<dbReference type="AlphaFoldDB" id="A0A0C6FBK6"/>
<sequence>MPYGGGGIRSSSPPRVEIVPPTPTTSIERRIRFGDFHSLTIPNARCPVCGASVFFYQNAHGSRVFFDELGPPWPKHPCTDRTSNQAMVHRIVVAVPQVAQPKHRADWLLEGWTPYRIVRDPRGRDDRTILRNYATGDYVEARVEPGRLAGIPVVYARMQGGRLILSAVTGGSITPVYIETASFRRLAKKPALTGFLLHVEIEKRLWRELDAKAQVSAILKHRFSRLGLRRH</sequence>
<feature type="region of interest" description="Disordered" evidence="1">
    <location>
        <begin position="1"/>
        <end position="22"/>
    </location>
</feature>
<organism evidence="2 3">
    <name type="scientific">Methylobacterium aquaticum</name>
    <dbReference type="NCBI Taxonomy" id="270351"/>
    <lineage>
        <taxon>Bacteria</taxon>
        <taxon>Pseudomonadati</taxon>
        <taxon>Pseudomonadota</taxon>
        <taxon>Alphaproteobacteria</taxon>
        <taxon>Hyphomicrobiales</taxon>
        <taxon>Methylobacteriaceae</taxon>
        <taxon>Methylobacterium</taxon>
    </lineage>
</organism>
<name>A0A0C6FBK6_9HYPH</name>
<evidence type="ECO:0000313" key="3">
    <source>
        <dbReference type="Proteomes" id="UP000061432"/>
    </source>
</evidence>
<dbReference type="OrthoDB" id="7065440at2"/>
<reference evidence="3" key="2">
    <citation type="submission" date="2015-01" db="EMBL/GenBank/DDBJ databases">
        <title>Complete genome sequence of Methylobacterium aquaticum strain 22A.</title>
        <authorList>
            <person name="Tani A."/>
            <person name="Ogura Y."/>
            <person name="Hayashi T."/>
        </authorList>
    </citation>
    <scope>NUCLEOTIDE SEQUENCE [LARGE SCALE GENOMIC DNA]</scope>
    <source>
        <strain evidence="3">MA-22A</strain>
    </source>
</reference>
<dbReference type="RefSeq" id="WP_060847082.1">
    <property type="nucleotide sequence ID" value="NZ_AP014704.1"/>
</dbReference>
<proteinExistence type="predicted"/>
<protein>
    <submittedName>
        <fullName evidence="2">Uncharacterized protein</fullName>
    </submittedName>
</protein>
<gene>
    <name evidence="2" type="ORF">Maq22A_c12915</name>
</gene>
<dbReference type="KEGG" id="maqu:Maq22A_c12915"/>
<dbReference type="STRING" id="270351.Maq22A_c12915"/>
<evidence type="ECO:0000313" key="2">
    <source>
        <dbReference type="EMBL" id="BAQ45818.1"/>
    </source>
</evidence>
<dbReference type="EMBL" id="AP014704">
    <property type="protein sequence ID" value="BAQ45818.1"/>
    <property type="molecule type" value="Genomic_DNA"/>
</dbReference>
<evidence type="ECO:0000256" key="1">
    <source>
        <dbReference type="SAM" id="MobiDB-lite"/>
    </source>
</evidence>
<dbReference type="Proteomes" id="UP000061432">
    <property type="component" value="Chromosome"/>
</dbReference>
<reference evidence="2 3" key="1">
    <citation type="journal article" date="2015" name="Genome Announc.">
        <title>Complete Genome Sequence of Methylobacterium aquaticum Strain 22A, Isolated from Racomitrium japonicum Moss.</title>
        <authorList>
            <person name="Tani A."/>
            <person name="Ogura Y."/>
            <person name="Hayashi T."/>
            <person name="Kimbara K."/>
        </authorList>
    </citation>
    <scope>NUCLEOTIDE SEQUENCE [LARGE SCALE GENOMIC DNA]</scope>
    <source>
        <strain evidence="2 3">MA-22A</strain>
    </source>
</reference>
<accession>A0A0C6FBK6</accession>
<dbReference type="PATRIC" id="fig|270351.10.peg.2496"/>